<dbReference type="AlphaFoldDB" id="A0A2N5ZGJ9"/>
<proteinExistence type="predicted"/>
<gene>
    <name evidence="2" type="ORF">C0601_06975</name>
</gene>
<evidence type="ECO:0000256" key="1">
    <source>
        <dbReference type="SAM" id="Phobius"/>
    </source>
</evidence>
<dbReference type="Proteomes" id="UP000234857">
    <property type="component" value="Unassembled WGS sequence"/>
</dbReference>
<comment type="caution">
    <text evidence="2">The sequence shown here is derived from an EMBL/GenBank/DDBJ whole genome shotgun (WGS) entry which is preliminary data.</text>
</comment>
<evidence type="ECO:0000313" key="2">
    <source>
        <dbReference type="EMBL" id="PLX17766.1"/>
    </source>
</evidence>
<organism evidence="2 3">
    <name type="scientific">Muiribacterium halophilum</name>
    <dbReference type="NCBI Taxonomy" id="2053465"/>
    <lineage>
        <taxon>Bacteria</taxon>
        <taxon>Candidatus Muiribacteriota</taxon>
        <taxon>Candidatus Muiribacteriia</taxon>
        <taxon>Candidatus Muiribacteriales</taxon>
        <taxon>Candidatus Muiribacteriaceae</taxon>
        <taxon>Candidatus Muiribacterium</taxon>
    </lineage>
</organism>
<accession>A0A2N5ZGJ9</accession>
<feature type="transmembrane region" description="Helical" evidence="1">
    <location>
        <begin position="7"/>
        <end position="27"/>
    </location>
</feature>
<keyword evidence="1" id="KW-1133">Transmembrane helix</keyword>
<keyword evidence="1" id="KW-0812">Transmembrane</keyword>
<keyword evidence="1" id="KW-0472">Membrane</keyword>
<name>A0A2N5ZGJ9_MUIH1</name>
<dbReference type="EMBL" id="PKTG01000083">
    <property type="protein sequence ID" value="PLX17766.1"/>
    <property type="molecule type" value="Genomic_DNA"/>
</dbReference>
<evidence type="ECO:0000313" key="3">
    <source>
        <dbReference type="Proteomes" id="UP000234857"/>
    </source>
</evidence>
<protein>
    <submittedName>
        <fullName evidence="2">Uncharacterized protein</fullName>
    </submittedName>
</protein>
<reference evidence="2 3" key="1">
    <citation type="submission" date="2017-11" db="EMBL/GenBank/DDBJ databases">
        <title>Genome-resolved metagenomics identifies genetic mobility, metabolic interactions, and unexpected diversity in perchlorate-reducing communities.</title>
        <authorList>
            <person name="Barnum T.P."/>
            <person name="Figueroa I.A."/>
            <person name="Carlstrom C.I."/>
            <person name="Lucas L.N."/>
            <person name="Engelbrektson A.L."/>
            <person name="Coates J.D."/>
        </authorList>
    </citation>
    <scope>NUCLEOTIDE SEQUENCE [LARGE SCALE GENOMIC DNA]</scope>
    <source>
        <strain evidence="2">BM706</strain>
    </source>
</reference>
<sequence length="251" mass="26826">MRIFKKFFYISAMISILGISTFAGVSLEGPTGFLNVPSPETLEPNTFEGGVHYQSYGFGGNTNYNIVSIKGNVGISENVEVGIEKTTDSGTLSRDPGMLINAKAKWSISDDINMAGGVIVDTTSGNYSSVYGLVGADIAFFGMGFNFGGEKGLPYSTARMGGYDLTDIAPDKVFFLAGAKFQFGESGALTVSYNGDAVGLGFCGEIDDTEGMASTVEVGWIIEGDYEDLYEKYLNPKYDKNRLTIGISGKF</sequence>